<dbReference type="FunCoup" id="A0A6I8V4P6">
    <property type="interactions" value="71"/>
</dbReference>
<name>A0A6I8V4P6_DROPS</name>
<accession>A0A6I8V4P6</accession>
<proteinExistence type="predicted"/>
<dbReference type="Proteomes" id="UP000001819">
    <property type="component" value="Chromosome 3"/>
</dbReference>
<evidence type="ECO:0000313" key="1">
    <source>
        <dbReference type="Proteomes" id="UP000001819"/>
    </source>
</evidence>
<gene>
    <name evidence="2" type="primary">LOC6898524</name>
</gene>
<reference evidence="1" key="1">
    <citation type="submission" date="2024-06" db="UniProtKB">
        <authorList>
            <consortium name="RefSeq"/>
        </authorList>
    </citation>
    <scope>NUCLEOTIDE SEQUENCE [LARGE SCALE GENOMIC DNA]</scope>
    <source>
        <strain evidence="1">MV2-25</strain>
    </source>
</reference>
<dbReference type="KEGG" id="dpo:6898524"/>
<sequence>MAENSGEQGTLVAFRELQSIDQKDIVILIDIASALKSCSECIRNNTVKTVDVLTLWLKKVLRAYIDEAARCVTAFKQMCDWFQMMKSSTDVDCSDLITVLTEALKFTTASKEPLLKAGERLVHAAAYFLFSIVHGYLSESESSSKRNVLKEHVPNAIGLHLAVLSMLTDTTASARKVNARITPLIQQMNEISGFLSAKITHLQAFIKTSETMTYICLHYMQNVDRGQWEAGTMPDWLKETVLHLCDTVLNQMETIQKKDALTVPLEKVEEYLRVTHTYLLMLYELVKTKWKHVDESISEALIDLLMSGSSTQDLGENISLLISKYIRPGLLKIFEMAYPLEDFQKRLVSLLIDPEEAENYFFDICFDFVGVVTVDNAALTPYTCQTLQKIFEYIFRDASHFVNADHYERAIEAFASLMYLAECEEFDNYFCTGVFQEDPVTSQVCADILMLSFRLVEANPGWNINTLIQATNYWKECNNSYAMFSHSPTQWHVQRFLKYFHGIGKHEPPSFTAQNFRYLRAVAPVNNRYGETLLERLQLIGNGAQSKIELYYEVVAIMELLAHQKKTDLSKWLQQRYEFVRELLKDAKCDTFTSVYFQLVGHTSPSAQLQLLRGLAPVVGHCNWHIQKFLHACKGSDDAQLRAFSARHAIDKIVLPLLEAVQQKPSPGTTAADRQCKLLTKSSYKRDTEHVCKVQCLKRKRAESTPKEIIRELHDSSLQLVQSAVGLDAADKEQVKKVIDSLCNILKRVDCIVENSNK</sequence>
<evidence type="ECO:0000313" key="2">
    <source>
        <dbReference type="RefSeq" id="XP_002138565.3"/>
    </source>
</evidence>
<dbReference type="RefSeq" id="XP_002138565.3">
    <property type="nucleotide sequence ID" value="XM_002138529.3"/>
</dbReference>
<protein>
    <submittedName>
        <fullName evidence="2">Uncharacterized protein isoform X1</fullName>
    </submittedName>
</protein>
<dbReference type="InParanoid" id="A0A6I8V4P6"/>
<reference evidence="2" key="2">
    <citation type="submission" date="2025-08" db="UniProtKB">
        <authorList>
            <consortium name="RefSeq"/>
        </authorList>
    </citation>
    <scope>IDENTIFICATION</scope>
    <source>
        <strain evidence="2">MV-25-SWS-2005</strain>
        <tissue evidence="2">Whole body</tissue>
    </source>
</reference>
<dbReference type="AlphaFoldDB" id="A0A6I8V4P6"/>
<organism evidence="1 2">
    <name type="scientific">Drosophila pseudoobscura pseudoobscura</name>
    <name type="common">Fruit fly</name>
    <dbReference type="NCBI Taxonomy" id="46245"/>
    <lineage>
        <taxon>Eukaryota</taxon>
        <taxon>Metazoa</taxon>
        <taxon>Ecdysozoa</taxon>
        <taxon>Arthropoda</taxon>
        <taxon>Hexapoda</taxon>
        <taxon>Insecta</taxon>
        <taxon>Pterygota</taxon>
        <taxon>Neoptera</taxon>
        <taxon>Endopterygota</taxon>
        <taxon>Diptera</taxon>
        <taxon>Brachycera</taxon>
        <taxon>Muscomorpha</taxon>
        <taxon>Ephydroidea</taxon>
        <taxon>Drosophilidae</taxon>
        <taxon>Drosophila</taxon>
        <taxon>Sophophora</taxon>
    </lineage>
</organism>
<keyword evidence="1" id="KW-1185">Reference proteome</keyword>